<accession>A0A1T4XTK6</accession>
<dbReference type="GO" id="GO:0046677">
    <property type="term" value="P:response to antibiotic"/>
    <property type="evidence" value="ECO:0007669"/>
    <property type="project" value="UniProtKB-KW"/>
</dbReference>
<evidence type="ECO:0000313" key="7">
    <source>
        <dbReference type="Proteomes" id="UP000190774"/>
    </source>
</evidence>
<dbReference type="RefSeq" id="WP_078813194.1">
    <property type="nucleotide sequence ID" value="NZ_FUYE01000005.1"/>
</dbReference>
<dbReference type="Proteomes" id="UP000190774">
    <property type="component" value="Unassembled WGS sequence"/>
</dbReference>
<keyword evidence="4 5" id="KW-0012">Acyltransferase</keyword>
<name>A0A1T4XTK6_9BACT</name>
<comment type="similarity">
    <text evidence="1 5">Belongs to the antibiotic N-acetyltransferase family.</text>
</comment>
<keyword evidence="3 5" id="KW-0808">Transferase</keyword>
<dbReference type="InterPro" id="IPR028345">
    <property type="entry name" value="Antibiotic_NAT-like"/>
</dbReference>
<evidence type="ECO:0000256" key="3">
    <source>
        <dbReference type="ARBA" id="ARBA00022679"/>
    </source>
</evidence>
<dbReference type="AlphaFoldDB" id="A0A1T4XTK6"/>
<dbReference type="STRING" id="48467.SAMN02745166_02000"/>
<keyword evidence="5" id="KW-0046">Antibiotic resistance</keyword>
<dbReference type="PANTHER" id="PTHR11104">
    <property type="entry name" value="AMINOGLYCOSIDE N3-ACETYLTRANSFERASE"/>
    <property type="match status" value="1"/>
</dbReference>
<protein>
    <recommendedName>
        <fullName evidence="2 5">Aminoglycoside N(3)-acetyltransferase</fullName>
        <ecNumber evidence="5">2.3.1.-</ecNumber>
    </recommendedName>
</protein>
<dbReference type="GO" id="GO:0046353">
    <property type="term" value="F:aminoglycoside 3-N-acetyltransferase activity"/>
    <property type="evidence" value="ECO:0007669"/>
    <property type="project" value="UniProtKB-EC"/>
</dbReference>
<evidence type="ECO:0000256" key="4">
    <source>
        <dbReference type="ARBA" id="ARBA00023315"/>
    </source>
</evidence>
<evidence type="ECO:0000256" key="2">
    <source>
        <dbReference type="ARBA" id="ARBA00012882"/>
    </source>
</evidence>
<dbReference type="InterPro" id="IPR003679">
    <property type="entry name" value="Amioglycoside_AcTrfase"/>
</dbReference>
<dbReference type="PANTHER" id="PTHR11104:SF0">
    <property type="entry name" value="SPBETA PROPHAGE-DERIVED AMINOGLYCOSIDE N(3')-ACETYLTRANSFERASE-LIKE PROTEIN YOKD"/>
    <property type="match status" value="1"/>
</dbReference>
<comment type="catalytic activity">
    <reaction evidence="5">
        <text>a 2-deoxystreptamine antibiotic + acetyl-CoA = an N(3)-acetyl-2-deoxystreptamine antibiotic + CoA + H(+)</text>
        <dbReference type="Rhea" id="RHEA:12665"/>
        <dbReference type="ChEBI" id="CHEBI:15378"/>
        <dbReference type="ChEBI" id="CHEBI:57287"/>
        <dbReference type="ChEBI" id="CHEBI:57288"/>
        <dbReference type="ChEBI" id="CHEBI:57921"/>
        <dbReference type="ChEBI" id="CHEBI:77452"/>
        <dbReference type="EC" id="2.3.1.81"/>
    </reaction>
</comment>
<organism evidence="6 7">
    <name type="scientific">Prosthecobacter debontii</name>
    <dbReference type="NCBI Taxonomy" id="48467"/>
    <lineage>
        <taxon>Bacteria</taxon>
        <taxon>Pseudomonadati</taxon>
        <taxon>Verrucomicrobiota</taxon>
        <taxon>Verrucomicrobiia</taxon>
        <taxon>Verrucomicrobiales</taxon>
        <taxon>Verrucomicrobiaceae</taxon>
        <taxon>Prosthecobacter</taxon>
    </lineage>
</organism>
<evidence type="ECO:0000256" key="1">
    <source>
        <dbReference type="ARBA" id="ARBA00006383"/>
    </source>
</evidence>
<evidence type="ECO:0000313" key="6">
    <source>
        <dbReference type="EMBL" id="SKA92882.1"/>
    </source>
</evidence>
<proteinExistence type="inferred from homology"/>
<dbReference type="EMBL" id="FUYE01000005">
    <property type="protein sequence ID" value="SKA92882.1"/>
    <property type="molecule type" value="Genomic_DNA"/>
</dbReference>
<dbReference type="Pfam" id="PF02522">
    <property type="entry name" value="Antibiotic_NAT"/>
    <property type="match status" value="1"/>
</dbReference>
<reference evidence="7" key="1">
    <citation type="submission" date="2017-02" db="EMBL/GenBank/DDBJ databases">
        <authorList>
            <person name="Varghese N."/>
            <person name="Submissions S."/>
        </authorList>
    </citation>
    <scope>NUCLEOTIDE SEQUENCE [LARGE SCALE GENOMIC DNA]</scope>
    <source>
        <strain evidence="7">ATCC 700200</strain>
    </source>
</reference>
<dbReference type="SUPFAM" id="SSF110710">
    <property type="entry name" value="TTHA0583/YokD-like"/>
    <property type="match status" value="1"/>
</dbReference>
<evidence type="ECO:0000256" key="5">
    <source>
        <dbReference type="RuleBase" id="RU365031"/>
    </source>
</evidence>
<dbReference type="EC" id="2.3.1.-" evidence="5"/>
<gene>
    <name evidence="6" type="ORF">SAMN02745166_02000</name>
</gene>
<dbReference type="OrthoDB" id="7330654at2"/>
<keyword evidence="7" id="KW-1185">Reference proteome</keyword>
<sequence length="268" mass="30559">MTSRTHYTTEDIKTALCELGVASGDDVYVSGNFGSLGFHESKSKTGTLEAHHEAIRAVIGPEGTLVVPTHSFDLCNTEIVFDSKVTPSQRGPFTEFIRQMPGAVRQFHPFGSVTALGASAGLICEKTTRHAYGPNTPYERLLHRDAWSLSVGMPPQTTCSLVHHLEMTMAVPYRYTKEFLHPVKRSEEVVIEPFYLFVTYQGIELERDRNAKFFAHPLMVQHVRQVRIGMNQVWAYKMRVFEQVVRECMTEDIYAWLRHPPEIRPFQK</sequence>